<organism evidence="8 9">
    <name type="scientific">Lactuca sativa</name>
    <name type="common">Garden lettuce</name>
    <dbReference type="NCBI Taxonomy" id="4236"/>
    <lineage>
        <taxon>Eukaryota</taxon>
        <taxon>Viridiplantae</taxon>
        <taxon>Streptophyta</taxon>
        <taxon>Embryophyta</taxon>
        <taxon>Tracheophyta</taxon>
        <taxon>Spermatophyta</taxon>
        <taxon>Magnoliopsida</taxon>
        <taxon>eudicotyledons</taxon>
        <taxon>Gunneridae</taxon>
        <taxon>Pentapetalae</taxon>
        <taxon>asterids</taxon>
        <taxon>campanulids</taxon>
        <taxon>Asterales</taxon>
        <taxon>Asteraceae</taxon>
        <taxon>Cichorioideae</taxon>
        <taxon>Cichorieae</taxon>
        <taxon>Lactucinae</taxon>
        <taxon>Lactuca</taxon>
    </lineage>
</organism>
<proteinExistence type="predicted"/>
<accession>A0A9R1X3U1</accession>
<keyword evidence="4" id="KW-0326">Glycosidase</keyword>
<evidence type="ECO:0000256" key="4">
    <source>
        <dbReference type="ARBA" id="ARBA00023295"/>
    </source>
</evidence>
<sequence length="143" mass="16416">MRIHSSIWNAEEWATKGGRVKTDWSRAPFTAAYRNFNADACIWSSLKGSSCPSNSTKRPWFREKLNTAAVRKLKWAQKYHRVYNYCSDKWRFPEGPGLEYLRANVTKADKWRFPEGPGLESLLGGLPVPNLLTRNVARHVCAD</sequence>
<reference evidence="8 9" key="1">
    <citation type="journal article" date="2017" name="Nat. Commun.">
        <title>Genome assembly with in vitro proximity ligation data and whole-genome triplication in lettuce.</title>
        <authorList>
            <person name="Reyes-Chin-Wo S."/>
            <person name="Wang Z."/>
            <person name="Yang X."/>
            <person name="Kozik A."/>
            <person name="Arikit S."/>
            <person name="Song C."/>
            <person name="Xia L."/>
            <person name="Froenicke L."/>
            <person name="Lavelle D.O."/>
            <person name="Truco M.J."/>
            <person name="Xia R."/>
            <person name="Zhu S."/>
            <person name="Xu C."/>
            <person name="Xu H."/>
            <person name="Xu X."/>
            <person name="Cox K."/>
            <person name="Korf I."/>
            <person name="Meyers B.C."/>
            <person name="Michelmore R.W."/>
        </authorList>
    </citation>
    <scope>NUCLEOTIDE SEQUENCE [LARGE SCALE GENOMIC DNA]</scope>
    <source>
        <strain evidence="9">cv. Salinas</strain>
        <tissue evidence="8">Seedlings</tissue>
    </source>
</reference>
<evidence type="ECO:0000313" key="9">
    <source>
        <dbReference type="Proteomes" id="UP000235145"/>
    </source>
</evidence>
<comment type="catalytic activity">
    <reaction evidence="5">
        <text>breaks a beta-(1-&gt;4) bond in the backbone of a xyloglucan and transfers the xyloglucanyl segment on to O-4 of the non-reducing terminal glucose residue of an acceptor, which can be a xyloglucan or an oligosaccharide of xyloglucan.</text>
        <dbReference type="EC" id="2.4.1.207"/>
    </reaction>
</comment>
<dbReference type="GO" id="GO:0004553">
    <property type="term" value="F:hydrolase activity, hydrolyzing O-glycosyl compounds"/>
    <property type="evidence" value="ECO:0007669"/>
    <property type="project" value="InterPro"/>
</dbReference>
<dbReference type="EMBL" id="NBSK02000007">
    <property type="protein sequence ID" value="KAJ0195077.1"/>
    <property type="molecule type" value="Genomic_DNA"/>
</dbReference>
<evidence type="ECO:0000313" key="8">
    <source>
        <dbReference type="EMBL" id="KAJ0195077.1"/>
    </source>
</evidence>
<evidence type="ECO:0000256" key="2">
    <source>
        <dbReference type="ARBA" id="ARBA00022679"/>
    </source>
</evidence>
<gene>
    <name evidence="8" type="ORF">LSAT_V11C700363850</name>
</gene>
<dbReference type="InterPro" id="IPR000757">
    <property type="entry name" value="Beta-glucanase-like"/>
</dbReference>
<feature type="domain" description="GH16" evidence="6">
    <location>
        <begin position="1"/>
        <end position="26"/>
    </location>
</feature>
<dbReference type="EC" id="2.4.1.207" evidence="1"/>
<evidence type="ECO:0000256" key="5">
    <source>
        <dbReference type="ARBA" id="ARBA00034022"/>
    </source>
</evidence>
<dbReference type="Proteomes" id="UP000235145">
    <property type="component" value="Unassembled WGS sequence"/>
</dbReference>
<name>A0A9R1X3U1_LACSA</name>
<dbReference type="GO" id="GO:0048046">
    <property type="term" value="C:apoplast"/>
    <property type="evidence" value="ECO:0007669"/>
    <property type="project" value="InterPro"/>
</dbReference>
<evidence type="ECO:0000259" key="6">
    <source>
        <dbReference type="Pfam" id="PF00722"/>
    </source>
</evidence>
<keyword evidence="2" id="KW-0808">Transferase</keyword>
<dbReference type="Pfam" id="PF06955">
    <property type="entry name" value="XET_C"/>
    <property type="match status" value="1"/>
</dbReference>
<dbReference type="GO" id="GO:0044042">
    <property type="term" value="P:glucan metabolic process"/>
    <property type="evidence" value="ECO:0007669"/>
    <property type="project" value="InterPro"/>
</dbReference>
<dbReference type="AlphaFoldDB" id="A0A9R1X3U1"/>
<dbReference type="GO" id="GO:0016762">
    <property type="term" value="F:xyloglucan:xyloglucosyl transferase activity"/>
    <property type="evidence" value="ECO:0007669"/>
    <property type="project" value="UniProtKB-EC"/>
</dbReference>
<dbReference type="Pfam" id="PF00722">
    <property type="entry name" value="Glyco_hydro_16"/>
    <property type="match status" value="1"/>
</dbReference>
<dbReference type="PANTHER" id="PTHR31062">
    <property type="entry name" value="XYLOGLUCAN ENDOTRANSGLUCOSYLASE/HYDROLASE PROTEIN 8-RELATED"/>
    <property type="match status" value="1"/>
</dbReference>
<evidence type="ECO:0000259" key="7">
    <source>
        <dbReference type="Pfam" id="PF06955"/>
    </source>
</evidence>
<dbReference type="InterPro" id="IPR013320">
    <property type="entry name" value="ConA-like_dom_sf"/>
</dbReference>
<keyword evidence="9" id="KW-1185">Reference proteome</keyword>
<comment type="caution">
    <text evidence="8">The sequence shown here is derived from an EMBL/GenBank/DDBJ whole genome shotgun (WGS) entry which is preliminary data.</text>
</comment>
<dbReference type="Gene3D" id="2.60.120.200">
    <property type="match status" value="1"/>
</dbReference>
<protein>
    <recommendedName>
        <fullName evidence="1">xyloglucan:xyloglucosyl transferase</fullName>
        <ecNumber evidence="1">2.4.1.207</ecNumber>
    </recommendedName>
</protein>
<feature type="domain" description="Xyloglucan endo-transglycosylase C-terminal" evidence="7">
    <location>
        <begin position="56"/>
        <end position="96"/>
    </location>
</feature>
<dbReference type="SUPFAM" id="SSF49899">
    <property type="entry name" value="Concanavalin A-like lectins/glucanases"/>
    <property type="match status" value="1"/>
</dbReference>
<evidence type="ECO:0000256" key="3">
    <source>
        <dbReference type="ARBA" id="ARBA00022801"/>
    </source>
</evidence>
<keyword evidence="3" id="KW-0378">Hydrolase</keyword>
<evidence type="ECO:0000256" key="1">
    <source>
        <dbReference type="ARBA" id="ARBA00012152"/>
    </source>
</evidence>
<dbReference type="InterPro" id="IPR044791">
    <property type="entry name" value="Beta-glucanase/XTH"/>
</dbReference>
<dbReference type="InterPro" id="IPR010713">
    <property type="entry name" value="XET_C"/>
</dbReference>